<protein>
    <submittedName>
        <fullName evidence="1">Pectinesterase inhibitor-like</fullName>
    </submittedName>
</protein>
<name>A0ACC1WZ19_MELAZ</name>
<dbReference type="EMBL" id="CM051405">
    <property type="protein sequence ID" value="KAJ4704328.1"/>
    <property type="molecule type" value="Genomic_DNA"/>
</dbReference>
<proteinExistence type="predicted"/>
<dbReference type="Proteomes" id="UP001164539">
    <property type="component" value="Chromosome 12"/>
</dbReference>
<gene>
    <name evidence="1" type="ORF">OWV82_021255</name>
</gene>
<evidence type="ECO:0000313" key="1">
    <source>
        <dbReference type="EMBL" id="KAJ4704328.1"/>
    </source>
</evidence>
<comment type="caution">
    <text evidence="1">The sequence shown here is derived from an EMBL/GenBank/DDBJ whole genome shotgun (WGS) entry which is preliminary data.</text>
</comment>
<organism evidence="1 2">
    <name type="scientific">Melia azedarach</name>
    <name type="common">Chinaberry tree</name>
    <dbReference type="NCBI Taxonomy" id="155640"/>
    <lineage>
        <taxon>Eukaryota</taxon>
        <taxon>Viridiplantae</taxon>
        <taxon>Streptophyta</taxon>
        <taxon>Embryophyta</taxon>
        <taxon>Tracheophyta</taxon>
        <taxon>Spermatophyta</taxon>
        <taxon>Magnoliopsida</taxon>
        <taxon>eudicotyledons</taxon>
        <taxon>Gunneridae</taxon>
        <taxon>Pentapetalae</taxon>
        <taxon>rosids</taxon>
        <taxon>malvids</taxon>
        <taxon>Sapindales</taxon>
        <taxon>Meliaceae</taxon>
        <taxon>Melia</taxon>
    </lineage>
</organism>
<sequence>MASNKCIIVVIALSYSLIASLSDNVEGTSRSPGEIAPSAFRLEDFCFHTEFPSECVSTTRPLITGHINAFTILEAGLKALAERTQKVTAEVEKLRKKDRKSEKSKELAVCIAYYNIVLNSIKRAEAAIPPKDFGNLEYELDYQVSSIRNCETLVAGSEFGRSNTQMDDLNLSLSMVAKNNLGIGNNLMNPERP</sequence>
<reference evidence="1 2" key="1">
    <citation type="journal article" date="2023" name="Science">
        <title>Complex scaffold remodeling in plant triterpene biosynthesis.</title>
        <authorList>
            <person name="De La Pena R."/>
            <person name="Hodgson H."/>
            <person name="Liu J.C."/>
            <person name="Stephenson M.J."/>
            <person name="Martin A.C."/>
            <person name="Owen C."/>
            <person name="Harkess A."/>
            <person name="Leebens-Mack J."/>
            <person name="Jimenez L.E."/>
            <person name="Osbourn A."/>
            <person name="Sattely E.S."/>
        </authorList>
    </citation>
    <scope>NUCLEOTIDE SEQUENCE [LARGE SCALE GENOMIC DNA]</scope>
    <source>
        <strain evidence="2">cv. JPN11</strain>
        <tissue evidence="1">Leaf</tissue>
    </source>
</reference>
<evidence type="ECO:0000313" key="2">
    <source>
        <dbReference type="Proteomes" id="UP001164539"/>
    </source>
</evidence>
<accession>A0ACC1WZ19</accession>
<keyword evidence="2" id="KW-1185">Reference proteome</keyword>